<evidence type="ECO:0000256" key="7">
    <source>
        <dbReference type="ARBA" id="ARBA00022989"/>
    </source>
</evidence>
<feature type="transmembrane region" description="Helical" evidence="9">
    <location>
        <begin position="303"/>
        <end position="323"/>
    </location>
</feature>
<dbReference type="NCBIfam" id="TIGR00380">
    <property type="entry name" value="cobal_cbiB"/>
    <property type="match status" value="1"/>
</dbReference>
<evidence type="ECO:0000256" key="3">
    <source>
        <dbReference type="ARBA" id="ARBA00006263"/>
    </source>
</evidence>
<dbReference type="GO" id="GO:0015420">
    <property type="term" value="F:ABC-type vitamin B12 transporter activity"/>
    <property type="evidence" value="ECO:0007669"/>
    <property type="project" value="UniProtKB-UniRule"/>
</dbReference>
<evidence type="ECO:0000256" key="9">
    <source>
        <dbReference type="HAMAP-Rule" id="MF_00024"/>
    </source>
</evidence>
<keyword evidence="4 9" id="KW-1003">Cell membrane</keyword>
<keyword evidence="11" id="KW-1185">Reference proteome</keyword>
<reference evidence="10" key="1">
    <citation type="submission" date="2022-06" db="EMBL/GenBank/DDBJ databases">
        <title>Sphingomonas sp. nov. isolated from rhizosphere soil of tomato.</title>
        <authorList>
            <person name="Dong H."/>
            <person name="Gao R."/>
        </authorList>
    </citation>
    <scope>NUCLEOTIDE SEQUENCE</scope>
    <source>
        <strain evidence="10">MMSM24</strain>
    </source>
</reference>
<gene>
    <name evidence="10" type="primary">cbiB</name>
    <name evidence="9" type="synonym">cobD</name>
    <name evidence="10" type="ORF">NEE01_00945</name>
</gene>
<accession>A0AA41Z679</accession>
<dbReference type="PANTHER" id="PTHR34308:SF1">
    <property type="entry name" value="COBALAMIN BIOSYNTHESIS PROTEIN CBIB"/>
    <property type="match status" value="1"/>
</dbReference>
<dbReference type="Proteomes" id="UP001165565">
    <property type="component" value="Unassembled WGS sequence"/>
</dbReference>
<comment type="subcellular location">
    <subcellularLocation>
        <location evidence="1 9">Cell membrane</location>
        <topology evidence="1 9">Multi-pass membrane protein</topology>
    </subcellularLocation>
</comment>
<keyword evidence="7 9" id="KW-1133">Transmembrane helix</keyword>
<dbReference type="GO" id="GO:0005886">
    <property type="term" value="C:plasma membrane"/>
    <property type="evidence" value="ECO:0007669"/>
    <property type="project" value="UniProtKB-SubCell"/>
</dbReference>
<evidence type="ECO:0000256" key="8">
    <source>
        <dbReference type="ARBA" id="ARBA00023136"/>
    </source>
</evidence>
<dbReference type="GO" id="GO:0048472">
    <property type="term" value="F:threonine-phosphate decarboxylase activity"/>
    <property type="evidence" value="ECO:0007669"/>
    <property type="project" value="InterPro"/>
</dbReference>
<sequence length="324" mass="34031">MPRSTGSTALWRVADPNAFAALAIDALVGWPAWLYARVGHPVGGFARLIAACEVRWNRPAIPEARRRLSGVATLALLLAVTIGGALAVEQAARTIAGDWWWLVAALLAWPALAARSLYDHVRPVADALAARDLSAARRAVAMIVGRDTAALDEAGVARAGIESLAESFCDGVVAPLFWLLLFGLPGVWAYKAINTADSLIGHREPRWRAFGWAAARVDDVANAIPARLAGILLCLAGGGGWRVMWRDCRRHASPNAGWPEAAIAGALGIALAGPVAYDGVVHDKPWIGASGRAAGAGDLRRALAIYCRACALLGLIAGGVALLW</sequence>
<evidence type="ECO:0000256" key="4">
    <source>
        <dbReference type="ARBA" id="ARBA00022475"/>
    </source>
</evidence>
<comment type="function">
    <text evidence="9">Converts cobyric acid to cobinamide by the addition of aminopropanol on the F carboxylic group.</text>
</comment>
<keyword evidence="8 9" id="KW-0472">Membrane</keyword>
<proteinExistence type="inferred from homology"/>
<dbReference type="AlphaFoldDB" id="A0AA41Z679"/>
<dbReference type="GO" id="GO:0009236">
    <property type="term" value="P:cobalamin biosynthetic process"/>
    <property type="evidence" value="ECO:0007669"/>
    <property type="project" value="UniProtKB-UniRule"/>
</dbReference>
<protein>
    <recommendedName>
        <fullName evidence="9">Cobalamin biosynthesis protein CobD</fullName>
    </recommendedName>
</protein>
<comment type="similarity">
    <text evidence="3 9">Belongs to the CobD/CbiB family.</text>
</comment>
<dbReference type="EMBL" id="JANFAV010000001">
    <property type="protein sequence ID" value="MCW6533341.1"/>
    <property type="molecule type" value="Genomic_DNA"/>
</dbReference>
<feature type="transmembrane region" description="Helical" evidence="9">
    <location>
        <begin position="224"/>
        <end position="245"/>
    </location>
</feature>
<evidence type="ECO:0000256" key="2">
    <source>
        <dbReference type="ARBA" id="ARBA00004953"/>
    </source>
</evidence>
<comment type="pathway">
    <text evidence="2 9">Cofactor biosynthesis; adenosylcobalamin biosynthesis.</text>
</comment>
<feature type="transmembrane region" description="Helical" evidence="9">
    <location>
        <begin position="68"/>
        <end position="87"/>
    </location>
</feature>
<evidence type="ECO:0000313" key="10">
    <source>
        <dbReference type="EMBL" id="MCW6533341.1"/>
    </source>
</evidence>
<keyword evidence="5 9" id="KW-0169">Cobalamin biosynthesis</keyword>
<comment type="caution">
    <text evidence="10">The sequence shown here is derived from an EMBL/GenBank/DDBJ whole genome shotgun (WGS) entry which is preliminary data.</text>
</comment>
<dbReference type="Pfam" id="PF03186">
    <property type="entry name" value="CobD_Cbib"/>
    <property type="match status" value="1"/>
</dbReference>
<evidence type="ECO:0000256" key="1">
    <source>
        <dbReference type="ARBA" id="ARBA00004651"/>
    </source>
</evidence>
<keyword evidence="6 9" id="KW-0812">Transmembrane</keyword>
<dbReference type="RefSeq" id="WP_218850286.1">
    <property type="nucleotide sequence ID" value="NZ_JANFAV010000001.1"/>
</dbReference>
<feature type="transmembrane region" description="Helical" evidence="9">
    <location>
        <begin position="99"/>
        <end position="118"/>
    </location>
</feature>
<name>A0AA41Z679_9SPHN</name>
<dbReference type="InterPro" id="IPR004485">
    <property type="entry name" value="Cobalamin_biosynth_CobD/CbiB"/>
</dbReference>
<evidence type="ECO:0000256" key="6">
    <source>
        <dbReference type="ARBA" id="ARBA00022692"/>
    </source>
</evidence>
<feature type="transmembrane region" description="Helical" evidence="9">
    <location>
        <begin position="168"/>
        <end position="190"/>
    </location>
</feature>
<dbReference type="HAMAP" id="MF_00024">
    <property type="entry name" value="CobD_CbiB"/>
    <property type="match status" value="1"/>
</dbReference>
<dbReference type="PANTHER" id="PTHR34308">
    <property type="entry name" value="COBALAMIN BIOSYNTHESIS PROTEIN CBIB"/>
    <property type="match status" value="1"/>
</dbReference>
<evidence type="ECO:0000313" key="11">
    <source>
        <dbReference type="Proteomes" id="UP001165565"/>
    </source>
</evidence>
<organism evidence="10 11">
    <name type="scientific">Sphingomonas lycopersici</name>
    <dbReference type="NCBI Taxonomy" id="2951807"/>
    <lineage>
        <taxon>Bacteria</taxon>
        <taxon>Pseudomonadati</taxon>
        <taxon>Pseudomonadota</taxon>
        <taxon>Alphaproteobacteria</taxon>
        <taxon>Sphingomonadales</taxon>
        <taxon>Sphingomonadaceae</taxon>
        <taxon>Sphingomonas</taxon>
    </lineage>
</organism>
<evidence type="ECO:0000256" key="5">
    <source>
        <dbReference type="ARBA" id="ARBA00022573"/>
    </source>
</evidence>